<sequence>MQARDKRILNLLSEKAKKGDKQAQAVHDYLIPIFEQADKKDAINRTERTLNEDECHLEWLKKEQASLPETNIYSDDAKTHLTIRKSYEYHLAIQRYERIIPELKEKLAKMQAEYDAEYGA</sequence>
<name>A0A8S5TJZ9_9CAUD</name>
<organism evidence="1">
    <name type="scientific">Siphoviridae sp. ctvI513</name>
    <dbReference type="NCBI Taxonomy" id="2827965"/>
    <lineage>
        <taxon>Viruses</taxon>
        <taxon>Duplodnaviria</taxon>
        <taxon>Heunggongvirae</taxon>
        <taxon>Uroviricota</taxon>
        <taxon>Caudoviricetes</taxon>
    </lineage>
</organism>
<reference evidence="1" key="1">
    <citation type="journal article" date="2021" name="Proc. Natl. Acad. Sci. U.S.A.">
        <title>A Catalog of Tens of Thousands of Viruses from Human Metagenomes Reveals Hidden Associations with Chronic Diseases.</title>
        <authorList>
            <person name="Tisza M.J."/>
            <person name="Buck C.B."/>
        </authorList>
    </citation>
    <scope>NUCLEOTIDE SEQUENCE</scope>
    <source>
        <strain evidence="1">CtvI513</strain>
    </source>
</reference>
<proteinExistence type="predicted"/>
<protein>
    <submittedName>
        <fullName evidence="1">Uncharacterized protein</fullName>
    </submittedName>
</protein>
<accession>A0A8S5TJZ9</accession>
<evidence type="ECO:0000313" key="1">
    <source>
        <dbReference type="EMBL" id="DAF63387.1"/>
    </source>
</evidence>
<dbReference type="EMBL" id="BK032839">
    <property type="protein sequence ID" value="DAF63387.1"/>
    <property type="molecule type" value="Genomic_DNA"/>
</dbReference>